<organism evidence="4 5">
    <name type="scientific">Roseicyclus mahoneyensis</name>
    <dbReference type="NCBI Taxonomy" id="164332"/>
    <lineage>
        <taxon>Bacteria</taxon>
        <taxon>Pseudomonadati</taxon>
        <taxon>Pseudomonadota</taxon>
        <taxon>Alphaproteobacteria</taxon>
        <taxon>Rhodobacterales</taxon>
        <taxon>Roseobacteraceae</taxon>
        <taxon>Roseicyclus</taxon>
    </lineage>
</organism>
<proteinExistence type="predicted"/>
<evidence type="ECO:0000259" key="2">
    <source>
        <dbReference type="Pfam" id="PF00675"/>
    </source>
</evidence>
<dbReference type="PANTHER" id="PTHR11851">
    <property type="entry name" value="METALLOPROTEASE"/>
    <property type="match status" value="1"/>
</dbReference>
<evidence type="ECO:0000313" key="4">
    <source>
        <dbReference type="EMBL" id="PWK60044.1"/>
    </source>
</evidence>
<dbReference type="InterPro" id="IPR011765">
    <property type="entry name" value="Pept_M16_N"/>
</dbReference>
<keyword evidence="1" id="KW-0732">Signal</keyword>
<dbReference type="GO" id="GO:0008233">
    <property type="term" value="F:peptidase activity"/>
    <property type="evidence" value="ECO:0007669"/>
    <property type="project" value="UniProtKB-KW"/>
</dbReference>
<evidence type="ECO:0000256" key="1">
    <source>
        <dbReference type="SAM" id="SignalP"/>
    </source>
</evidence>
<evidence type="ECO:0000313" key="5">
    <source>
        <dbReference type="Proteomes" id="UP000245708"/>
    </source>
</evidence>
<dbReference type="Proteomes" id="UP000245708">
    <property type="component" value="Unassembled WGS sequence"/>
</dbReference>
<dbReference type="InterPro" id="IPR007863">
    <property type="entry name" value="Peptidase_M16_C"/>
</dbReference>
<dbReference type="EMBL" id="QGGW01000005">
    <property type="protein sequence ID" value="PWK60044.1"/>
    <property type="molecule type" value="Genomic_DNA"/>
</dbReference>
<keyword evidence="5" id="KW-1185">Reference proteome</keyword>
<keyword evidence="4" id="KW-0645">Protease</keyword>
<dbReference type="OrthoDB" id="9811314at2"/>
<dbReference type="GO" id="GO:0046872">
    <property type="term" value="F:metal ion binding"/>
    <property type="evidence" value="ECO:0007669"/>
    <property type="project" value="InterPro"/>
</dbReference>
<comment type="caution">
    <text evidence="4">The sequence shown here is derived from an EMBL/GenBank/DDBJ whole genome shotgun (WGS) entry which is preliminary data.</text>
</comment>
<feature type="domain" description="Peptidase M16 N-terminal" evidence="2">
    <location>
        <begin position="39"/>
        <end position="177"/>
    </location>
</feature>
<dbReference type="Pfam" id="PF00675">
    <property type="entry name" value="Peptidase_M16"/>
    <property type="match status" value="1"/>
</dbReference>
<gene>
    <name evidence="4" type="ORF">C7455_10527</name>
</gene>
<dbReference type="InterPro" id="IPR011249">
    <property type="entry name" value="Metalloenz_LuxS/M16"/>
</dbReference>
<dbReference type="AlphaFoldDB" id="A0A316GJ83"/>
<dbReference type="GO" id="GO:0006508">
    <property type="term" value="P:proteolysis"/>
    <property type="evidence" value="ECO:0007669"/>
    <property type="project" value="UniProtKB-KW"/>
</dbReference>
<feature type="chain" id="PRO_5016336306" evidence="1">
    <location>
        <begin position="21"/>
        <end position="437"/>
    </location>
</feature>
<feature type="signal peptide" evidence="1">
    <location>
        <begin position="1"/>
        <end position="20"/>
    </location>
</feature>
<dbReference type="Gene3D" id="3.30.830.10">
    <property type="entry name" value="Metalloenzyme, LuxS/M16 peptidase-like"/>
    <property type="match status" value="2"/>
</dbReference>
<dbReference type="PANTHER" id="PTHR11851:SF224">
    <property type="entry name" value="PROCESSING PROTEASE"/>
    <property type="match status" value="1"/>
</dbReference>
<sequence>MIARLAAGLFALALGFPAAANIEIQQVTSPGGVEAWLVEDRSIPFVALEFWFVGGSALDPADRRGATYLMTGLLEEGAGEMDAQGFAAAVEGLAASFEFDASRDAVTVSARMLTQNRDAAADILRAALVEPRFDADAIERVRGQVLSIIEGNARDPNDIAATTFAAMAYGDHPYGSPQEGSAESVAALTRDDLIAVHRSTLTRGRVAVGAAGDISPEDLGVLIDRILGDLPAEAPPRPGPVVNNLAGGVTVVEFPSPQSVAFFGHAGIERDDPDFFAAFVLNQVLGGSGFQSRLMGEVRVNRGLTYGIGSFLSLADLSPALLGQFSSSNELMAEAIEVVRAEWVDLAANGITQEELDAAVRYMTGEYPLRFDGNGTIAGILAAMQSDDMPVDYIVNRNAYVEAVTLEDVQRVAARLLDPEALHFVVVGQPQGLSPGN</sequence>
<dbReference type="InterPro" id="IPR050361">
    <property type="entry name" value="MPP/UQCRC_Complex"/>
</dbReference>
<dbReference type="SUPFAM" id="SSF63411">
    <property type="entry name" value="LuxS/MPP-like metallohydrolase"/>
    <property type="match status" value="2"/>
</dbReference>
<keyword evidence="4" id="KW-0378">Hydrolase</keyword>
<accession>A0A316GJ83</accession>
<dbReference type="RefSeq" id="WP_109668269.1">
    <property type="nucleotide sequence ID" value="NZ_QGGW01000005.1"/>
</dbReference>
<name>A0A316GJ83_9RHOB</name>
<dbReference type="Pfam" id="PF05193">
    <property type="entry name" value="Peptidase_M16_C"/>
    <property type="match status" value="1"/>
</dbReference>
<protein>
    <submittedName>
        <fullName evidence="4">Zinc protease</fullName>
    </submittedName>
</protein>
<feature type="domain" description="Peptidase M16 C-terminal" evidence="3">
    <location>
        <begin position="188"/>
        <end position="361"/>
    </location>
</feature>
<evidence type="ECO:0000259" key="3">
    <source>
        <dbReference type="Pfam" id="PF05193"/>
    </source>
</evidence>
<reference evidence="4 5" key="1">
    <citation type="submission" date="2018-05" db="EMBL/GenBank/DDBJ databases">
        <title>Genomic Encyclopedia of Type Strains, Phase IV (KMG-IV): sequencing the most valuable type-strain genomes for metagenomic binning, comparative biology and taxonomic classification.</title>
        <authorList>
            <person name="Goeker M."/>
        </authorList>
    </citation>
    <scope>NUCLEOTIDE SEQUENCE [LARGE SCALE GENOMIC DNA]</scope>
    <source>
        <strain evidence="4 5">DSM 16097</strain>
    </source>
</reference>